<sequence length="444" mass="49672">MSLPVLGIDLGTTNTCLSIKTEKPQIILINKHKTFPSIYNSKNNLVGHEAKQMLIKDSRNTFFATKRLIGKKFDDPEIQRYITSLPYKTFSHTNGDVWIKADKILSPIQIAARILQYGKKKAEEYLGIKIKDSVITVPAYFDDHQRQATKTAAKLAGLNVIRILNEPTAAALAYGLNKEEGIVAVYDLGGGTFDISILKIKNGIFQVLSTNGNTFLGGEDIDFKIKEFLNKKITKNNIKLDDSLLKVVSEELKVKLSLFDRVQIIFGRKTADSLDEIDRINEKIDISKQNFDNENEPNNKILVENTKFCQIEIDRNDIEKLAEEIVNKTIKPCKQAIKDAELTVSDINKIILVGGMTRMPLVRQKVKEIFNKEPILIDPDTVVAEGAAIQGYSLTNSSTHLLLDVNSLSLGIETIGGIFSPIIKRNSPYPSKKTETFTTSEDNQ</sequence>
<dbReference type="GO" id="GO:0005524">
    <property type="term" value="F:ATP binding"/>
    <property type="evidence" value="ECO:0007669"/>
    <property type="project" value="UniProtKB-KW"/>
</dbReference>
<dbReference type="InterPro" id="IPR043129">
    <property type="entry name" value="ATPase_NBD"/>
</dbReference>
<dbReference type="InterPro" id="IPR018181">
    <property type="entry name" value="Heat_shock_70_CS"/>
</dbReference>
<dbReference type="Gene3D" id="2.60.34.10">
    <property type="entry name" value="Substrate Binding Domain Of DNAk, Chain A, domain 1"/>
    <property type="match status" value="1"/>
</dbReference>
<dbReference type="InterPro" id="IPR013126">
    <property type="entry name" value="Hsp_70_fam"/>
</dbReference>
<feature type="non-terminal residue" evidence="3">
    <location>
        <position position="444"/>
    </location>
</feature>
<dbReference type="STRING" id="1288291.A0A059F0C6"/>
<organism evidence="3 4">
    <name type="scientific">Anncaliia algerae PRA339</name>
    <dbReference type="NCBI Taxonomy" id="1288291"/>
    <lineage>
        <taxon>Eukaryota</taxon>
        <taxon>Fungi</taxon>
        <taxon>Fungi incertae sedis</taxon>
        <taxon>Microsporidia</taxon>
        <taxon>Tubulinosematoidea</taxon>
        <taxon>Tubulinosematidae</taxon>
        <taxon>Anncaliia</taxon>
    </lineage>
</organism>
<dbReference type="AlphaFoldDB" id="A0A059F0C6"/>
<gene>
    <name evidence="3" type="ORF">H312_02165</name>
</gene>
<dbReference type="EMBL" id="KK365181">
    <property type="protein sequence ID" value="KCZ80441.1"/>
    <property type="molecule type" value="Genomic_DNA"/>
</dbReference>
<accession>A0A059F0C6</accession>
<keyword evidence="1" id="KW-0547">Nucleotide-binding</keyword>
<keyword evidence="4" id="KW-1185">Reference proteome</keyword>
<evidence type="ECO:0000256" key="2">
    <source>
        <dbReference type="ARBA" id="ARBA00022840"/>
    </source>
</evidence>
<dbReference type="OrthoDB" id="2401965at2759"/>
<evidence type="ECO:0000313" key="4">
    <source>
        <dbReference type="Proteomes" id="UP000030655"/>
    </source>
</evidence>
<dbReference type="VEuPathDB" id="MicrosporidiaDB:H312_02165"/>
<keyword evidence="2" id="KW-0067">ATP-binding</keyword>
<proteinExistence type="predicted"/>
<dbReference type="PANTHER" id="PTHR19375">
    <property type="entry name" value="HEAT SHOCK PROTEIN 70KDA"/>
    <property type="match status" value="1"/>
</dbReference>
<protein>
    <recommendedName>
        <fullName evidence="5">Chaperone DnaK</fullName>
    </recommendedName>
</protein>
<dbReference type="HOGENOM" id="CLU_005965_0_0_1"/>
<evidence type="ECO:0008006" key="5">
    <source>
        <dbReference type="Google" id="ProtNLM"/>
    </source>
</evidence>
<dbReference type="Proteomes" id="UP000030655">
    <property type="component" value="Unassembled WGS sequence"/>
</dbReference>
<dbReference type="Gene3D" id="3.90.640.10">
    <property type="entry name" value="Actin, Chain A, domain 4"/>
    <property type="match status" value="1"/>
</dbReference>
<dbReference type="InterPro" id="IPR029047">
    <property type="entry name" value="HSP70_peptide-bd_sf"/>
</dbReference>
<reference evidence="4" key="1">
    <citation type="submission" date="2013-02" db="EMBL/GenBank/DDBJ databases">
        <authorList>
            <consortium name="The Broad Institute Genome Sequencing Platform"/>
            <person name="Cuomo C."/>
            <person name="Becnel J."/>
            <person name="Sanscrainte N."/>
            <person name="Walker B."/>
            <person name="Young S.K."/>
            <person name="Zeng Q."/>
            <person name="Gargeya S."/>
            <person name="Fitzgerald M."/>
            <person name="Haas B."/>
            <person name="Abouelleil A."/>
            <person name="Alvarado L."/>
            <person name="Arachchi H.M."/>
            <person name="Berlin A.M."/>
            <person name="Chapman S.B."/>
            <person name="Dewar J."/>
            <person name="Goldberg J."/>
            <person name="Griggs A."/>
            <person name="Gujja S."/>
            <person name="Hansen M."/>
            <person name="Howarth C."/>
            <person name="Imamovic A."/>
            <person name="Larimer J."/>
            <person name="McCowan C."/>
            <person name="Murphy C."/>
            <person name="Neiman D."/>
            <person name="Pearson M."/>
            <person name="Priest M."/>
            <person name="Roberts A."/>
            <person name="Saif S."/>
            <person name="Shea T."/>
            <person name="Sisk P."/>
            <person name="Sykes S."/>
            <person name="Wortman J."/>
            <person name="Nusbaum C."/>
            <person name="Birren B."/>
        </authorList>
    </citation>
    <scope>NUCLEOTIDE SEQUENCE [LARGE SCALE GENOMIC DNA]</scope>
    <source>
        <strain evidence="4">PRA339</strain>
    </source>
</reference>
<evidence type="ECO:0000256" key="1">
    <source>
        <dbReference type="ARBA" id="ARBA00022741"/>
    </source>
</evidence>
<dbReference type="Gene3D" id="3.30.420.40">
    <property type="match status" value="2"/>
</dbReference>
<name>A0A059F0C6_9MICR</name>
<reference evidence="3 4" key="2">
    <citation type="submission" date="2014-03" db="EMBL/GenBank/DDBJ databases">
        <title>The Genome Sequence of Anncaliia algerae insect isolate PRA339.</title>
        <authorList>
            <consortium name="The Broad Institute Genome Sequencing Platform"/>
            <consortium name="The Broad Institute Genome Sequencing Center for Infectious Disease"/>
            <person name="Cuomo C."/>
            <person name="Becnel J."/>
            <person name="Sanscrainte N."/>
            <person name="Walker B."/>
            <person name="Young S.K."/>
            <person name="Zeng Q."/>
            <person name="Gargeya S."/>
            <person name="Fitzgerald M."/>
            <person name="Haas B."/>
            <person name="Abouelleil A."/>
            <person name="Alvarado L."/>
            <person name="Arachchi H.M."/>
            <person name="Berlin A.M."/>
            <person name="Chapman S.B."/>
            <person name="Dewar J."/>
            <person name="Goldberg J."/>
            <person name="Griggs A."/>
            <person name="Gujja S."/>
            <person name="Hansen M."/>
            <person name="Howarth C."/>
            <person name="Imamovic A."/>
            <person name="Larimer J."/>
            <person name="McCowan C."/>
            <person name="Murphy C."/>
            <person name="Neiman D."/>
            <person name="Pearson M."/>
            <person name="Priest M."/>
            <person name="Roberts A."/>
            <person name="Saif S."/>
            <person name="Shea T."/>
            <person name="Sisk P."/>
            <person name="Sykes S."/>
            <person name="Wortman J."/>
            <person name="Nusbaum C."/>
            <person name="Birren B."/>
        </authorList>
    </citation>
    <scope>NUCLEOTIDE SEQUENCE [LARGE SCALE GENOMIC DNA]</scope>
    <source>
        <strain evidence="3 4">PRA339</strain>
    </source>
</reference>
<dbReference type="PROSITE" id="PS01036">
    <property type="entry name" value="HSP70_3"/>
    <property type="match status" value="1"/>
</dbReference>
<dbReference type="GO" id="GO:0140662">
    <property type="term" value="F:ATP-dependent protein folding chaperone"/>
    <property type="evidence" value="ECO:0007669"/>
    <property type="project" value="InterPro"/>
</dbReference>
<dbReference type="PROSITE" id="PS00329">
    <property type="entry name" value="HSP70_2"/>
    <property type="match status" value="1"/>
</dbReference>
<dbReference type="Pfam" id="PF00012">
    <property type="entry name" value="HSP70"/>
    <property type="match status" value="2"/>
</dbReference>
<dbReference type="PRINTS" id="PR00301">
    <property type="entry name" value="HEATSHOCK70"/>
</dbReference>
<dbReference type="SUPFAM" id="SSF100920">
    <property type="entry name" value="Heat shock protein 70kD (HSP70), peptide-binding domain"/>
    <property type="match status" value="1"/>
</dbReference>
<evidence type="ECO:0000313" key="3">
    <source>
        <dbReference type="EMBL" id="KCZ80441.1"/>
    </source>
</evidence>
<dbReference type="SUPFAM" id="SSF53067">
    <property type="entry name" value="Actin-like ATPase domain"/>
    <property type="match status" value="2"/>
</dbReference>